<organism evidence="7 8">
    <name type="scientific">Paractinoplanes deccanensis</name>
    <dbReference type="NCBI Taxonomy" id="113561"/>
    <lineage>
        <taxon>Bacteria</taxon>
        <taxon>Bacillati</taxon>
        <taxon>Actinomycetota</taxon>
        <taxon>Actinomycetes</taxon>
        <taxon>Micromonosporales</taxon>
        <taxon>Micromonosporaceae</taxon>
        <taxon>Paractinoplanes</taxon>
    </lineage>
</organism>
<dbReference type="Pfam" id="PF01522">
    <property type="entry name" value="Polysacc_deac_1"/>
    <property type="match status" value="1"/>
</dbReference>
<evidence type="ECO:0000256" key="3">
    <source>
        <dbReference type="ARBA" id="ARBA00022679"/>
    </source>
</evidence>
<keyword evidence="5" id="KW-0812">Transmembrane</keyword>
<dbReference type="Pfam" id="PF13641">
    <property type="entry name" value="Glyco_tranf_2_3"/>
    <property type="match status" value="1"/>
</dbReference>
<dbReference type="InterPro" id="IPR011330">
    <property type="entry name" value="Glyco_hydro/deAcase_b/a-brl"/>
</dbReference>
<keyword evidence="2" id="KW-0328">Glycosyltransferase</keyword>
<comment type="caution">
    <text evidence="7">The sequence shown here is derived from an EMBL/GenBank/DDBJ whole genome shotgun (WGS) entry which is preliminary data.</text>
</comment>
<sequence>MAFLGFKSQIEGMVVTVYTSRKPPPPEEKPPPAPARRRLRAPEPRWIVFAVVLSLFASMLLVNGLVTGEFTQDGALESTADTDRVPAAALNGGPIIQTDGSTTETVRVPNKQIVLTFDDGPDPEYTPEILKVLAEYHVPGTFFMIGSEIAKYPGLVRQVKDEGHEIGIHTFTHPEMSTKNEWRRDVEMQETQLALAGAAGVASVIFRPPYSSTVDALDNTNWTVIRDMGERGYLTVVNDLDSRDWEPSVSSDDIIEAVTPDGDDGAILLFHDGGGDRSRTASALASVIPELLKMGYTFTTIADVTGMNTVNPPASVNSRVLGVSIVGAVQIAQHVTHWFTWLLLAFGVLTIARLALMLVLGRRHAGRNKRGKFRRTWGPPYEKPVTVVVPAYNEKECIADTVRSLAASTHPIRIIVVDDGSTDGTAEIAESLGYRNVTVIWQPNAGKPAALNTGIAAADTEIVVMMDGDTVFEPDTVRHLVQPFADDTVGAVAGNAKVANRTGMIALWQHIEYVVGFSIDRRAYDEMRCMATVPGAIGAFRRTALAQVDGLSDDTLAEDTDLTIAVIRSGWRVVYEERARAWTEAPTTIKQLWRQRYRWSYGTMQAMWKHRRALIERGPGGKFGRRGLINLALFQTLMPLLSPLIDVFLVYGLIFLDPLETLIAWFAMLTIQLASTIYAFRLDKESLKPVWAVPLQQFVYRQLMYLVLIQSTLAALGGIRLGWQKLQRAGGLSALLGARSEA</sequence>
<feature type="transmembrane region" description="Helical" evidence="5">
    <location>
        <begin position="631"/>
        <end position="656"/>
    </location>
</feature>
<dbReference type="CDD" id="cd06423">
    <property type="entry name" value="CESA_like"/>
    <property type="match status" value="1"/>
</dbReference>
<proteinExistence type="inferred from homology"/>
<dbReference type="Gene3D" id="3.90.550.10">
    <property type="entry name" value="Spore Coat Polysaccharide Biosynthesis Protein SpsA, Chain A"/>
    <property type="match status" value="1"/>
</dbReference>
<dbReference type="InterPro" id="IPR002509">
    <property type="entry name" value="NODB_dom"/>
</dbReference>
<dbReference type="PANTHER" id="PTHR43630">
    <property type="entry name" value="POLY-BETA-1,6-N-ACETYL-D-GLUCOSAMINE SYNTHASE"/>
    <property type="match status" value="1"/>
</dbReference>
<evidence type="ECO:0000313" key="8">
    <source>
        <dbReference type="Proteomes" id="UP000609879"/>
    </source>
</evidence>
<gene>
    <name evidence="7" type="ORF">Ade02nite_42210</name>
</gene>
<dbReference type="GO" id="GO:0016740">
    <property type="term" value="F:transferase activity"/>
    <property type="evidence" value="ECO:0007669"/>
    <property type="project" value="UniProtKB-KW"/>
</dbReference>
<feature type="transmembrane region" description="Helical" evidence="5">
    <location>
        <begin position="46"/>
        <end position="66"/>
    </location>
</feature>
<feature type="region of interest" description="Disordered" evidence="4">
    <location>
        <begin position="18"/>
        <end position="37"/>
    </location>
</feature>
<dbReference type="InterPro" id="IPR029044">
    <property type="entry name" value="Nucleotide-diphossugar_trans"/>
</dbReference>
<dbReference type="PANTHER" id="PTHR43630:SF1">
    <property type="entry name" value="POLY-BETA-1,6-N-ACETYL-D-GLUCOSAMINE SYNTHASE"/>
    <property type="match status" value="1"/>
</dbReference>
<evidence type="ECO:0000259" key="6">
    <source>
        <dbReference type="PROSITE" id="PS51677"/>
    </source>
</evidence>
<keyword evidence="5" id="KW-0472">Membrane</keyword>
<accession>A0ABQ3Y6G7</accession>
<keyword evidence="8" id="KW-1185">Reference proteome</keyword>
<dbReference type="SUPFAM" id="SSF88713">
    <property type="entry name" value="Glycoside hydrolase/deacetylase"/>
    <property type="match status" value="1"/>
</dbReference>
<feature type="transmembrane region" description="Helical" evidence="5">
    <location>
        <begin position="662"/>
        <end position="682"/>
    </location>
</feature>
<dbReference type="SUPFAM" id="SSF53448">
    <property type="entry name" value="Nucleotide-diphospho-sugar transferases"/>
    <property type="match status" value="1"/>
</dbReference>
<evidence type="ECO:0000313" key="7">
    <source>
        <dbReference type="EMBL" id="GID75580.1"/>
    </source>
</evidence>
<evidence type="ECO:0000256" key="5">
    <source>
        <dbReference type="SAM" id="Phobius"/>
    </source>
</evidence>
<dbReference type="Gene3D" id="3.20.20.370">
    <property type="entry name" value="Glycoside hydrolase/deacetylase"/>
    <property type="match status" value="1"/>
</dbReference>
<dbReference type="Proteomes" id="UP000609879">
    <property type="component" value="Unassembled WGS sequence"/>
</dbReference>
<reference evidence="7 8" key="1">
    <citation type="submission" date="2021-01" db="EMBL/GenBank/DDBJ databases">
        <title>Whole genome shotgun sequence of Actinoplanes deccanensis NBRC 13994.</title>
        <authorList>
            <person name="Komaki H."/>
            <person name="Tamura T."/>
        </authorList>
    </citation>
    <scope>NUCLEOTIDE SEQUENCE [LARGE SCALE GENOMIC DNA]</scope>
    <source>
        <strain evidence="7 8">NBRC 13994</strain>
    </source>
</reference>
<feature type="transmembrane region" description="Helical" evidence="5">
    <location>
        <begin position="338"/>
        <end position="360"/>
    </location>
</feature>
<evidence type="ECO:0000256" key="4">
    <source>
        <dbReference type="SAM" id="MobiDB-lite"/>
    </source>
</evidence>
<feature type="transmembrane region" description="Helical" evidence="5">
    <location>
        <begin position="703"/>
        <end position="723"/>
    </location>
</feature>
<comment type="similarity">
    <text evidence="1">Belongs to the glycosyltransferase 2 family.</text>
</comment>
<keyword evidence="5" id="KW-1133">Transmembrane helix</keyword>
<keyword evidence="3 7" id="KW-0808">Transferase</keyword>
<evidence type="ECO:0000256" key="2">
    <source>
        <dbReference type="ARBA" id="ARBA00022676"/>
    </source>
</evidence>
<dbReference type="EMBL" id="BOMI01000082">
    <property type="protein sequence ID" value="GID75580.1"/>
    <property type="molecule type" value="Genomic_DNA"/>
</dbReference>
<name>A0ABQ3Y6G7_9ACTN</name>
<feature type="domain" description="NodB homology" evidence="6">
    <location>
        <begin position="111"/>
        <end position="299"/>
    </location>
</feature>
<evidence type="ECO:0000256" key="1">
    <source>
        <dbReference type="ARBA" id="ARBA00006739"/>
    </source>
</evidence>
<dbReference type="PROSITE" id="PS51677">
    <property type="entry name" value="NODB"/>
    <property type="match status" value="1"/>
</dbReference>
<protein>
    <submittedName>
        <fullName evidence="7">Bi-functional transferase/deacetylase</fullName>
    </submittedName>
</protein>